<dbReference type="InterPro" id="IPR000845">
    <property type="entry name" value="Nucleoside_phosphorylase_d"/>
</dbReference>
<comment type="caution">
    <text evidence="2">The sequence shown here is derived from an EMBL/GenBank/DDBJ whole genome shotgun (WGS) entry which is preliminary data.</text>
</comment>
<keyword evidence="3" id="KW-1185">Reference proteome</keyword>
<organism evidence="2 3">
    <name type="scientific">Acidihalobacter prosperus</name>
    <dbReference type="NCBI Taxonomy" id="160660"/>
    <lineage>
        <taxon>Bacteria</taxon>
        <taxon>Pseudomonadati</taxon>
        <taxon>Pseudomonadota</taxon>
        <taxon>Gammaproteobacteria</taxon>
        <taxon>Chromatiales</taxon>
        <taxon>Ectothiorhodospiraceae</taxon>
        <taxon>Acidihalobacter</taxon>
    </lineage>
</organism>
<dbReference type="GO" id="GO:0008782">
    <property type="term" value="F:adenosylhomocysteine nucleosidase activity"/>
    <property type="evidence" value="ECO:0007669"/>
    <property type="project" value="TreeGrafter"/>
</dbReference>
<dbReference type="SUPFAM" id="SSF53167">
    <property type="entry name" value="Purine and uridine phosphorylases"/>
    <property type="match status" value="1"/>
</dbReference>
<reference evidence="2 3" key="1">
    <citation type="journal article" date="2014" name="Genome Announc.">
        <title>Draft Genome Sequence of the Iron-Oxidizing, Acidophilic, and Halotolerant 'Thiobacillus prosperus' Type Strain DSM 5130.</title>
        <authorList>
            <person name="Ossandon F.J."/>
            <person name="Cardenas J.P."/>
            <person name="Corbett M."/>
            <person name="Quatrini R."/>
            <person name="Holmes D.S."/>
            <person name="Watkin E."/>
        </authorList>
    </citation>
    <scope>NUCLEOTIDE SEQUENCE [LARGE SCALE GENOMIC DNA]</scope>
    <source>
        <strain evidence="2 3">DSM 5130</strain>
    </source>
</reference>
<proteinExistence type="predicted"/>
<dbReference type="GO" id="GO:0008930">
    <property type="term" value="F:methylthioadenosine nucleosidase activity"/>
    <property type="evidence" value="ECO:0007669"/>
    <property type="project" value="TreeGrafter"/>
</dbReference>
<gene>
    <name evidence="2" type="ORF">Thpro_021639</name>
</gene>
<dbReference type="Proteomes" id="UP000029273">
    <property type="component" value="Unassembled WGS sequence"/>
</dbReference>
<dbReference type="Gene3D" id="3.40.50.1580">
    <property type="entry name" value="Nucleoside phosphorylase domain"/>
    <property type="match status" value="1"/>
</dbReference>
<feature type="domain" description="Nucleoside phosphorylase" evidence="1">
    <location>
        <begin position="27"/>
        <end position="118"/>
    </location>
</feature>
<dbReference type="InterPro" id="IPR035994">
    <property type="entry name" value="Nucleoside_phosphorylase_sf"/>
</dbReference>
<dbReference type="GO" id="GO:0005829">
    <property type="term" value="C:cytosol"/>
    <property type="evidence" value="ECO:0007669"/>
    <property type="project" value="TreeGrafter"/>
</dbReference>
<dbReference type="GO" id="GO:0019284">
    <property type="term" value="P:L-methionine salvage from S-adenosylmethionine"/>
    <property type="evidence" value="ECO:0007669"/>
    <property type="project" value="TreeGrafter"/>
</dbReference>
<dbReference type="AlphaFoldDB" id="A0A1A6C422"/>
<evidence type="ECO:0000313" key="2">
    <source>
        <dbReference type="EMBL" id="OBS09311.1"/>
    </source>
</evidence>
<evidence type="ECO:0000313" key="3">
    <source>
        <dbReference type="Proteomes" id="UP000029273"/>
    </source>
</evidence>
<dbReference type="GO" id="GO:0009116">
    <property type="term" value="P:nucleoside metabolic process"/>
    <property type="evidence" value="ECO:0007669"/>
    <property type="project" value="InterPro"/>
</dbReference>
<dbReference type="Pfam" id="PF01048">
    <property type="entry name" value="PNP_UDP_1"/>
    <property type="match status" value="1"/>
</dbReference>
<dbReference type="EMBL" id="JQSG02000003">
    <property type="protein sequence ID" value="OBS09311.1"/>
    <property type="molecule type" value="Genomic_DNA"/>
</dbReference>
<dbReference type="STRING" id="160660.BJI67_01530"/>
<protein>
    <recommendedName>
        <fullName evidence="1">Nucleoside phosphorylase domain-containing protein</fullName>
    </recommendedName>
</protein>
<accession>A0A1A6C422</accession>
<sequence length="300" mass="33298">MILFGSASAASKVTYYGILMPLAPKNYSVLLSHLEDARTQVIGGFTFHTGTLSGIPVVACVQPVDGDATRALVAQKMMDAFSLRAMIYAGTSGSHLKRLRIGDVLIARRVVDFGNYITTRSGRIIPGEFHDTESNAAGSGAMMYLYPSVPLSDLAYRAAMSMKPETPAWMNQNDKPSMAYIMDYGTQGSSAMWLRNPKAIRESDRIFHEADESGGYGTALASLINKVPFVELNVMSDNALQVPTKFDTYFHRSSLYAQQLAYEIVLRMFEMIKAGDVPLDLDRYRDMMRSPYPADTRWNH</sequence>
<dbReference type="PANTHER" id="PTHR46832">
    <property type="entry name" value="5'-METHYLTHIOADENOSINE/S-ADENOSYLHOMOCYSTEINE NUCLEOSIDASE"/>
    <property type="match status" value="1"/>
</dbReference>
<evidence type="ECO:0000259" key="1">
    <source>
        <dbReference type="Pfam" id="PF01048"/>
    </source>
</evidence>
<dbReference type="PANTHER" id="PTHR46832:SF1">
    <property type="entry name" value="5'-METHYLTHIOADENOSINE_S-ADENOSYLHOMOCYSTEINE NUCLEOSIDASE"/>
    <property type="match status" value="1"/>
</dbReference>
<name>A0A1A6C422_9GAMM</name>